<dbReference type="InterPro" id="IPR052766">
    <property type="entry name" value="S41A_metabolite_peptidase"/>
</dbReference>
<proteinExistence type="predicted"/>
<dbReference type="InterPro" id="IPR056186">
    <property type="entry name" value="PDZ_CPAF-rel"/>
</dbReference>
<dbReference type="EMBL" id="MAVT02000897">
    <property type="protein sequence ID" value="POS72921.1"/>
    <property type="molecule type" value="Genomic_DNA"/>
</dbReference>
<evidence type="ECO:0000259" key="2">
    <source>
        <dbReference type="Pfam" id="PF23658"/>
    </source>
</evidence>
<gene>
    <name evidence="3" type="ORF">DHEL01_v208688</name>
</gene>
<dbReference type="STRING" id="158607.A0A2P5HRQ6"/>
<accession>A0A2P5HRQ6</accession>
<keyword evidence="4" id="KW-1185">Reference proteome</keyword>
<dbReference type="Gene3D" id="3.90.226.10">
    <property type="entry name" value="2-enoyl-CoA Hydratase, Chain A, domain 1"/>
    <property type="match status" value="1"/>
</dbReference>
<dbReference type="PANTHER" id="PTHR37049">
    <property type="entry name" value="PEPTIDASE S41 FAMILY PROTEIN"/>
    <property type="match status" value="1"/>
</dbReference>
<reference evidence="3" key="1">
    <citation type="submission" date="2017-09" db="EMBL/GenBank/DDBJ databases">
        <title>Polyketide synthases of a Diaporthe helianthi virulent isolate.</title>
        <authorList>
            <person name="Baroncelli R."/>
        </authorList>
    </citation>
    <scope>NUCLEOTIDE SEQUENCE [LARGE SCALE GENOMIC DNA]</scope>
    <source>
        <strain evidence="3">7/96</strain>
    </source>
</reference>
<comment type="caution">
    <text evidence="3">The sequence shown here is derived from an EMBL/GenBank/DDBJ whole genome shotgun (WGS) entry which is preliminary data.</text>
</comment>
<feature type="chain" id="PRO_5015120855" description="CPAF-like PDZ domain-containing protein" evidence="1">
    <location>
        <begin position="19"/>
        <end position="766"/>
    </location>
</feature>
<dbReference type="Pfam" id="PF23658">
    <property type="entry name" value="PDZ_CPAF_rel"/>
    <property type="match status" value="1"/>
</dbReference>
<protein>
    <recommendedName>
        <fullName evidence="2">CPAF-like PDZ domain-containing protein</fullName>
    </recommendedName>
</protein>
<dbReference type="AlphaFoldDB" id="A0A2P5HRQ6"/>
<feature type="signal peptide" evidence="1">
    <location>
        <begin position="1"/>
        <end position="18"/>
    </location>
</feature>
<evidence type="ECO:0000313" key="3">
    <source>
        <dbReference type="EMBL" id="POS72921.1"/>
    </source>
</evidence>
<feature type="domain" description="CPAF-like PDZ" evidence="2">
    <location>
        <begin position="188"/>
        <end position="308"/>
    </location>
</feature>
<dbReference type="OrthoDB" id="27214at2759"/>
<organism evidence="3 4">
    <name type="scientific">Diaporthe helianthi</name>
    <dbReference type="NCBI Taxonomy" id="158607"/>
    <lineage>
        <taxon>Eukaryota</taxon>
        <taxon>Fungi</taxon>
        <taxon>Dikarya</taxon>
        <taxon>Ascomycota</taxon>
        <taxon>Pezizomycotina</taxon>
        <taxon>Sordariomycetes</taxon>
        <taxon>Sordariomycetidae</taxon>
        <taxon>Diaporthales</taxon>
        <taxon>Diaporthaceae</taxon>
        <taxon>Diaporthe</taxon>
    </lineage>
</organism>
<dbReference type="InParanoid" id="A0A2P5HRQ6"/>
<dbReference type="SUPFAM" id="SSF52096">
    <property type="entry name" value="ClpP/crotonase"/>
    <property type="match status" value="1"/>
</dbReference>
<evidence type="ECO:0000256" key="1">
    <source>
        <dbReference type="SAM" id="SignalP"/>
    </source>
</evidence>
<name>A0A2P5HRQ6_DIAHE</name>
<dbReference type="PANTHER" id="PTHR37049:SF4">
    <property type="entry name" value="RHODANESE DOMAIN-CONTAINING PROTEIN"/>
    <property type="match status" value="1"/>
</dbReference>
<sequence>MKSTVLVVASGLSGMAHAAAMNHHTSAVPSPTQPCAVASVAYASQIAKSPAATPTIAAGIAHDCLLSVPLGKEAAIELVDSIEPYLEWQSGLFPRLFNLVNPQMVEDALAHRNALFQDSGYLADPPADYFYPAYDMFANLASVRSKIESDSYASEYEFQQELFNTVFAPAHDGHFVYYPDLLTLVFDWNRPLSLVSISEDQSSLPEIKIYEDVISSPSTASAVTLINGIDAATYLEDTINQAGWNQDVDSAYNSMFYQVSATAAGLGAGYFRGGGRIRYIYHGDTTNITFANGTEITLQNYARITAPLTGITDGKSMYERFCDPNGYGSNASDISATNGTSTALTSIPGYPTPVIITHDAVAAGFYLDSEGYEDVAVIVLLAFASESPAEFQAVVSQFFADAKAAGKTKLVIDFQGNGGGYILQGYDFFRQLFPSVQEDGFSRWKASDSFLAVSDVISEAVAKIDPYTSDDDTLVTFSQSWFNWRYDLNLTLDPFVSFEDKFGPFVYQDTNYTNIMRWNLNDPLTTTNDTFGLGMEISGYGSRANLTQPFAAENIIMLYDGVCASTCTLASEMLRIQGGVRSVAMGGRPQEGPIQGVGGVKGAQVLDWASVLDYNQLALELGGDSTTDEQKAALSRYNDLAVNRSTAGAINGRDQILRDNVDDGIPAQFIAEEADCRLYWTLPMVTDITAVWKAVADSAWNGAACAYGELSSPASYGAAPKRRAAGDIAGARVPKPIMRHPTSIGRRGLYQPDDSVKAKQMLKAIP</sequence>
<keyword evidence="1" id="KW-0732">Signal</keyword>
<dbReference type="Proteomes" id="UP000094444">
    <property type="component" value="Unassembled WGS sequence"/>
</dbReference>
<dbReference type="InterPro" id="IPR029045">
    <property type="entry name" value="ClpP/crotonase-like_dom_sf"/>
</dbReference>
<evidence type="ECO:0000313" key="4">
    <source>
        <dbReference type="Proteomes" id="UP000094444"/>
    </source>
</evidence>